<feature type="region of interest" description="Disordered" evidence="1">
    <location>
        <begin position="235"/>
        <end position="267"/>
    </location>
</feature>
<dbReference type="Gene3D" id="1.10.260.40">
    <property type="entry name" value="lambda repressor-like DNA-binding domains"/>
    <property type="match status" value="1"/>
</dbReference>
<proteinExistence type="predicted"/>
<evidence type="ECO:0000313" key="3">
    <source>
        <dbReference type="EMBL" id="QEL18773.1"/>
    </source>
</evidence>
<dbReference type="InterPro" id="IPR010982">
    <property type="entry name" value="Lambda_DNA-bd_dom_sf"/>
</dbReference>
<protein>
    <submittedName>
        <fullName evidence="3">Helix-turn-helix domain-containing protein</fullName>
    </submittedName>
</protein>
<organism evidence="3 4">
    <name type="scientific">Limnoglobus roseus</name>
    <dbReference type="NCBI Taxonomy" id="2598579"/>
    <lineage>
        <taxon>Bacteria</taxon>
        <taxon>Pseudomonadati</taxon>
        <taxon>Planctomycetota</taxon>
        <taxon>Planctomycetia</taxon>
        <taxon>Gemmatales</taxon>
        <taxon>Gemmataceae</taxon>
        <taxon>Limnoglobus</taxon>
    </lineage>
</organism>
<gene>
    <name evidence="3" type="ORF">PX52LOC_05811</name>
</gene>
<dbReference type="SMART" id="SM00530">
    <property type="entry name" value="HTH_XRE"/>
    <property type="match status" value="1"/>
</dbReference>
<accession>A0A5C1AKP9</accession>
<dbReference type="InterPro" id="IPR001387">
    <property type="entry name" value="Cro/C1-type_HTH"/>
</dbReference>
<evidence type="ECO:0000256" key="1">
    <source>
        <dbReference type="SAM" id="MobiDB-lite"/>
    </source>
</evidence>
<dbReference type="SUPFAM" id="SSF47413">
    <property type="entry name" value="lambda repressor-like DNA-binding domains"/>
    <property type="match status" value="1"/>
</dbReference>
<dbReference type="Proteomes" id="UP000324974">
    <property type="component" value="Chromosome"/>
</dbReference>
<dbReference type="AlphaFoldDB" id="A0A5C1AKP9"/>
<reference evidence="4" key="1">
    <citation type="submission" date="2019-08" db="EMBL/GenBank/DDBJ databases">
        <title>Limnoglobus roseus gen. nov., sp. nov., a novel freshwater planctomycete with a giant genome from the family Gemmataceae.</title>
        <authorList>
            <person name="Kulichevskaya I.S."/>
            <person name="Naumoff D.G."/>
            <person name="Miroshnikov K."/>
            <person name="Ivanova A."/>
            <person name="Philippov D.A."/>
            <person name="Hakobyan A."/>
            <person name="Rijpstra I.C."/>
            <person name="Sinninghe Damste J.S."/>
            <person name="Liesack W."/>
            <person name="Dedysh S.N."/>
        </authorList>
    </citation>
    <scope>NUCLEOTIDE SEQUENCE [LARGE SCALE GENOMIC DNA]</scope>
    <source>
        <strain evidence="4">PX52</strain>
    </source>
</reference>
<dbReference type="GO" id="GO:0003677">
    <property type="term" value="F:DNA binding"/>
    <property type="evidence" value="ECO:0007669"/>
    <property type="project" value="InterPro"/>
</dbReference>
<dbReference type="Pfam" id="PF01381">
    <property type="entry name" value="HTH_3"/>
    <property type="match status" value="1"/>
</dbReference>
<name>A0A5C1AKP9_9BACT</name>
<keyword evidence="4" id="KW-1185">Reference proteome</keyword>
<evidence type="ECO:0000259" key="2">
    <source>
        <dbReference type="PROSITE" id="PS50943"/>
    </source>
</evidence>
<evidence type="ECO:0000313" key="4">
    <source>
        <dbReference type="Proteomes" id="UP000324974"/>
    </source>
</evidence>
<dbReference type="KEGG" id="lrs:PX52LOC_05811"/>
<feature type="domain" description="HTH cro/C1-type" evidence="2">
    <location>
        <begin position="15"/>
        <end position="68"/>
    </location>
</feature>
<dbReference type="EMBL" id="CP042425">
    <property type="protein sequence ID" value="QEL18773.1"/>
    <property type="molecule type" value="Genomic_DNA"/>
</dbReference>
<dbReference type="OrthoDB" id="9814553at2"/>
<dbReference type="PROSITE" id="PS50943">
    <property type="entry name" value="HTH_CROC1"/>
    <property type="match status" value="1"/>
</dbReference>
<dbReference type="CDD" id="cd00093">
    <property type="entry name" value="HTH_XRE"/>
    <property type="match status" value="1"/>
</dbReference>
<sequence length="267" mass="29332">MNESGRAVRVDGAKVKQLRAAKGLTAESLADKCGVSVKTVSNAERGKEVLIDNVARLADVLGVKAAELIFQPERNPIARPLQLSIHINLPDRASAETGLIGNFIKLLEMMVQSEEMANLISVTKGSIIITLEMGEADVAKLVVIFPRFRDHASQYVQLLPDHVALMEMVNAVTELRIMANQLPREVPPEVPTPVPVAMPPEAPVEPASEPDQAADIDDDLYGIRWGDAEHEYKAAEKLPSPERERRIAAIDKAVKETEERDRQKPKS</sequence>